<dbReference type="InterPro" id="IPR003439">
    <property type="entry name" value="ABC_transporter-like_ATP-bd"/>
</dbReference>
<dbReference type="SMART" id="SM00382">
    <property type="entry name" value="AAA"/>
    <property type="match status" value="1"/>
</dbReference>
<dbReference type="PROSITE" id="PS50893">
    <property type="entry name" value="ABC_TRANSPORTER_2"/>
    <property type="match status" value="1"/>
</dbReference>
<dbReference type="Proteomes" id="UP000242205">
    <property type="component" value="Chromosome"/>
</dbReference>
<proteinExistence type="predicted"/>
<dbReference type="CDD" id="cd03256">
    <property type="entry name" value="ABC_PhnC_transporter"/>
    <property type="match status" value="1"/>
</dbReference>
<sequence length="277" mass="29909">MNTTATAPANPSSIVLTGVTKHYAGNTALSKVSMRVEPGEFVVLLGPSGAGKSTIFRCITALTAPDHGKVEVLGERIDQLGKRDLRIARRGIGLIFQQLNLIGRISALKNVLAGRLGYVPAWRVLLHLFPEQDRQQALANLDRVGLLNHAYQRADSLSGGQQQRVAIARALSQQSRVILADEPVSSLDPESSETVLEILRGISHERGIGVLCSLHQVDLAKRFADRIIGVRAGSVVFDGTAADLDDAALERIYRSRPSSEQHSSESSVELETQPEPA</sequence>
<feature type="compositionally biased region" description="Basic and acidic residues" evidence="7">
    <location>
        <begin position="253"/>
        <end position="263"/>
    </location>
</feature>
<dbReference type="GO" id="GO:0016020">
    <property type="term" value="C:membrane"/>
    <property type="evidence" value="ECO:0007669"/>
    <property type="project" value="InterPro"/>
</dbReference>
<dbReference type="InterPro" id="IPR050086">
    <property type="entry name" value="MetN_ABC_transporter-like"/>
</dbReference>
<dbReference type="EMBL" id="CP025682">
    <property type="protein sequence ID" value="AUN94648.1"/>
    <property type="molecule type" value="Genomic_DNA"/>
</dbReference>
<evidence type="ECO:0000313" key="10">
    <source>
        <dbReference type="Proteomes" id="UP000242205"/>
    </source>
</evidence>
<dbReference type="InterPro" id="IPR027417">
    <property type="entry name" value="P-loop_NTPase"/>
</dbReference>
<keyword evidence="6" id="KW-0472">Membrane</keyword>
<dbReference type="GO" id="GO:0005524">
    <property type="term" value="F:ATP binding"/>
    <property type="evidence" value="ECO:0007669"/>
    <property type="project" value="UniProtKB-KW"/>
</dbReference>
<dbReference type="KEGG" id="atw:C0099_06675"/>
<keyword evidence="10" id="KW-1185">Reference proteome</keyword>
<dbReference type="Gene3D" id="3.40.50.300">
    <property type="entry name" value="P-loop containing nucleotide triphosphate hydrolases"/>
    <property type="match status" value="1"/>
</dbReference>
<dbReference type="PANTHER" id="PTHR43166">
    <property type="entry name" value="AMINO ACID IMPORT ATP-BINDING PROTEIN"/>
    <property type="match status" value="1"/>
</dbReference>
<keyword evidence="3" id="KW-0547">Nucleotide-binding</keyword>
<dbReference type="NCBIfam" id="TIGR02315">
    <property type="entry name" value="ABC_phnC"/>
    <property type="match status" value="1"/>
</dbReference>
<organism evidence="9 10">
    <name type="scientific">Pseudazoarcus pumilus</name>
    <dbReference type="NCBI Taxonomy" id="2067960"/>
    <lineage>
        <taxon>Bacteria</taxon>
        <taxon>Pseudomonadati</taxon>
        <taxon>Pseudomonadota</taxon>
        <taxon>Betaproteobacteria</taxon>
        <taxon>Rhodocyclales</taxon>
        <taxon>Zoogloeaceae</taxon>
        <taxon>Pseudazoarcus</taxon>
    </lineage>
</organism>
<evidence type="ECO:0000256" key="5">
    <source>
        <dbReference type="ARBA" id="ARBA00022967"/>
    </source>
</evidence>
<dbReference type="InterPro" id="IPR012693">
    <property type="entry name" value="ABC_transpr_PhnC"/>
</dbReference>
<evidence type="ECO:0000256" key="3">
    <source>
        <dbReference type="ARBA" id="ARBA00022741"/>
    </source>
</evidence>
<feature type="domain" description="ABC transporter" evidence="8">
    <location>
        <begin position="14"/>
        <end position="257"/>
    </location>
</feature>
<dbReference type="OrthoDB" id="9802264at2"/>
<dbReference type="SUPFAM" id="SSF52540">
    <property type="entry name" value="P-loop containing nucleoside triphosphate hydrolases"/>
    <property type="match status" value="1"/>
</dbReference>
<accession>A0A2I6S5Y1</accession>
<keyword evidence="5" id="KW-1278">Translocase</keyword>
<evidence type="ECO:0000259" key="8">
    <source>
        <dbReference type="PROSITE" id="PS50893"/>
    </source>
</evidence>
<name>A0A2I6S5Y1_9RHOO</name>
<dbReference type="InterPro" id="IPR017871">
    <property type="entry name" value="ABC_transporter-like_CS"/>
</dbReference>
<dbReference type="GO" id="GO:0016887">
    <property type="term" value="F:ATP hydrolysis activity"/>
    <property type="evidence" value="ECO:0007669"/>
    <property type="project" value="InterPro"/>
</dbReference>
<dbReference type="InterPro" id="IPR003593">
    <property type="entry name" value="AAA+_ATPase"/>
</dbReference>
<keyword evidence="2" id="KW-1003">Cell membrane</keyword>
<evidence type="ECO:0000256" key="1">
    <source>
        <dbReference type="ARBA" id="ARBA00022448"/>
    </source>
</evidence>
<dbReference type="AlphaFoldDB" id="A0A2I6S5Y1"/>
<protein>
    <submittedName>
        <fullName evidence="9">Phosphonate ABC transporter ATP-binding protein</fullName>
    </submittedName>
</protein>
<feature type="region of interest" description="Disordered" evidence="7">
    <location>
        <begin position="253"/>
        <end position="277"/>
    </location>
</feature>
<reference evidence="9 10" key="1">
    <citation type="submission" date="2018-01" db="EMBL/GenBank/DDBJ databases">
        <authorList>
            <person name="Fu G.-Y."/>
        </authorList>
    </citation>
    <scope>NUCLEOTIDE SEQUENCE [LARGE SCALE GENOMIC DNA]</scope>
    <source>
        <strain evidence="9 10">SY39</strain>
    </source>
</reference>
<keyword evidence="4 9" id="KW-0067">ATP-binding</keyword>
<evidence type="ECO:0000256" key="7">
    <source>
        <dbReference type="SAM" id="MobiDB-lite"/>
    </source>
</evidence>
<evidence type="ECO:0000256" key="4">
    <source>
        <dbReference type="ARBA" id="ARBA00022840"/>
    </source>
</evidence>
<keyword evidence="1" id="KW-0813">Transport</keyword>
<evidence type="ECO:0000256" key="6">
    <source>
        <dbReference type="ARBA" id="ARBA00023136"/>
    </source>
</evidence>
<dbReference type="Pfam" id="PF00005">
    <property type="entry name" value="ABC_tran"/>
    <property type="match status" value="1"/>
</dbReference>
<dbReference type="PANTHER" id="PTHR43166:SF6">
    <property type="entry name" value="PHOSPHONATES IMPORT ATP-BINDING PROTEIN PHNC"/>
    <property type="match status" value="1"/>
</dbReference>
<dbReference type="RefSeq" id="WP_102246716.1">
    <property type="nucleotide sequence ID" value="NZ_CP025682.1"/>
</dbReference>
<evidence type="ECO:0000313" key="9">
    <source>
        <dbReference type="EMBL" id="AUN94648.1"/>
    </source>
</evidence>
<dbReference type="PROSITE" id="PS00211">
    <property type="entry name" value="ABC_TRANSPORTER_1"/>
    <property type="match status" value="1"/>
</dbReference>
<evidence type="ECO:0000256" key="2">
    <source>
        <dbReference type="ARBA" id="ARBA00022475"/>
    </source>
</evidence>
<gene>
    <name evidence="9" type="primary">phnC</name>
    <name evidence="9" type="ORF">C0099_06675</name>
</gene>
<dbReference type="GO" id="GO:0015416">
    <property type="term" value="F:ABC-type phosphonate transporter activity"/>
    <property type="evidence" value="ECO:0007669"/>
    <property type="project" value="InterPro"/>
</dbReference>